<sequence>MYHFILHNLMLWLPEQDSPTLGWVSVAAGKIEQIGAGSPPPYYPIPMLNLGGAHLLPGLVDAHRHFHFMSLLPKMRSGAQWQSAAEALEEIAYLTSVSAPDEWTIFTFVDHSKWKDSRPISLYKLDAVSNGRKVLLIDVTLHRGMASSAALVRSGIVFGNTDFGEDVDRKEGIMTGLIWEAAFGRVLNCVVEDVLKRITDEEYESLLENEAERTLSQGIVALHDPGLGVKAQESLAKLQTVTALRLNWSATSEKGLFELAEASELERFIPPKWGQKSVKIFLDGANRCAACLPLGIVLRSALKAGYSSAINLSAAPLRRLLEPKVKISGFHAHLPYLRFNNIESLVEKCRAYVDMGFSLKIHALGNEAATQACELLRTVNPPHASIEHVMALYDHEVHQIASSKAYIGIQPGFIPYYASAIEEQGVSSVMRVFPTKSILNHSGKVVISSDAPCGNDDPLHNLRRAVDRKKHNGSELMPEEALTKSQAIKAMSYKAAQSIGLAPHGLYINSEANFTICSGDPFAEGTEALETWIAGKPVWRRLKTIRY</sequence>
<dbReference type="Pfam" id="PF07969">
    <property type="entry name" value="Amidohydro_3"/>
    <property type="match status" value="1"/>
</dbReference>
<dbReference type="RefSeq" id="WP_090253744.1">
    <property type="nucleotide sequence ID" value="NZ_FMTL01000002.1"/>
</dbReference>
<keyword evidence="3" id="KW-1185">Reference proteome</keyword>
<proteinExistence type="predicted"/>
<gene>
    <name evidence="2" type="ORF">SAMN05216370_2963</name>
</gene>
<dbReference type="EMBL" id="FMTL01000002">
    <property type="protein sequence ID" value="SCW70413.1"/>
    <property type="molecule type" value="Genomic_DNA"/>
</dbReference>
<dbReference type="GO" id="GO:0016810">
    <property type="term" value="F:hydrolase activity, acting on carbon-nitrogen (but not peptide) bonds"/>
    <property type="evidence" value="ECO:0007669"/>
    <property type="project" value="InterPro"/>
</dbReference>
<evidence type="ECO:0000313" key="3">
    <source>
        <dbReference type="Proteomes" id="UP000242418"/>
    </source>
</evidence>
<reference evidence="2 3" key="1">
    <citation type="submission" date="2016-10" db="EMBL/GenBank/DDBJ databases">
        <authorList>
            <person name="Varghese N."/>
            <person name="Submissions S."/>
        </authorList>
    </citation>
    <scope>NUCLEOTIDE SEQUENCE [LARGE SCALE GENOMIC DNA]</scope>
    <source>
        <strain evidence="2 3">DSM 17833</strain>
    </source>
</reference>
<dbReference type="InterPro" id="IPR011059">
    <property type="entry name" value="Metal-dep_hydrolase_composite"/>
</dbReference>
<dbReference type="AlphaFoldDB" id="A0AB37Z989"/>
<accession>A0AB37Z989</accession>
<feature type="domain" description="Amidohydrolase 3" evidence="1">
    <location>
        <begin position="49"/>
        <end position="538"/>
    </location>
</feature>
<dbReference type="SUPFAM" id="SSF51338">
    <property type="entry name" value="Composite domain of metallo-dependent hydrolases"/>
    <property type="match status" value="1"/>
</dbReference>
<organism evidence="2 3">
    <name type="scientific">Pseudomonas peli</name>
    <dbReference type="NCBI Taxonomy" id="592361"/>
    <lineage>
        <taxon>Bacteria</taxon>
        <taxon>Pseudomonadati</taxon>
        <taxon>Pseudomonadota</taxon>
        <taxon>Gammaproteobacteria</taxon>
        <taxon>Pseudomonadales</taxon>
        <taxon>Pseudomonadaceae</taxon>
        <taxon>Pseudomonas</taxon>
    </lineage>
</organism>
<evidence type="ECO:0000313" key="2">
    <source>
        <dbReference type="EMBL" id="SCW70413.1"/>
    </source>
</evidence>
<dbReference type="PANTHER" id="PTHR22642">
    <property type="entry name" value="IMIDAZOLONEPROPIONASE"/>
    <property type="match status" value="1"/>
</dbReference>
<dbReference type="Gene3D" id="3.20.20.140">
    <property type="entry name" value="Metal-dependent hydrolases"/>
    <property type="match status" value="2"/>
</dbReference>
<dbReference type="Gene3D" id="2.30.40.10">
    <property type="entry name" value="Urease, subunit C, domain 1"/>
    <property type="match status" value="1"/>
</dbReference>
<comment type="caution">
    <text evidence="2">The sequence shown here is derived from an EMBL/GenBank/DDBJ whole genome shotgun (WGS) entry which is preliminary data.</text>
</comment>
<dbReference type="PANTHER" id="PTHR22642:SF2">
    <property type="entry name" value="PROTEIN LONG AFTER FAR-RED 3"/>
    <property type="match status" value="1"/>
</dbReference>
<dbReference type="InterPro" id="IPR032466">
    <property type="entry name" value="Metal_Hydrolase"/>
</dbReference>
<evidence type="ECO:0000259" key="1">
    <source>
        <dbReference type="Pfam" id="PF07969"/>
    </source>
</evidence>
<dbReference type="Proteomes" id="UP000242418">
    <property type="component" value="Unassembled WGS sequence"/>
</dbReference>
<protein>
    <submittedName>
        <fullName evidence="2">Predicted amidohydrolase YtcJ</fullName>
    </submittedName>
</protein>
<dbReference type="InterPro" id="IPR013108">
    <property type="entry name" value="Amidohydro_3"/>
</dbReference>
<dbReference type="Gene3D" id="3.10.310.70">
    <property type="match status" value="1"/>
</dbReference>
<name>A0AB37Z989_9PSED</name>
<dbReference type="SUPFAM" id="SSF51556">
    <property type="entry name" value="Metallo-dependent hydrolases"/>
    <property type="match status" value="1"/>
</dbReference>